<gene>
    <name evidence="8" type="ORF">D9756_008945</name>
</gene>
<comment type="caution">
    <text evidence="8">The sequence shown here is derived from an EMBL/GenBank/DDBJ whole genome shotgun (WGS) entry which is preliminary data.</text>
</comment>
<keyword evidence="6 7" id="KW-0349">Heme</keyword>
<accession>A0A8H5CZS8</accession>
<dbReference type="EMBL" id="JAACJO010000016">
    <property type="protein sequence ID" value="KAF5349582.1"/>
    <property type="molecule type" value="Genomic_DNA"/>
</dbReference>
<dbReference type="Proteomes" id="UP000559027">
    <property type="component" value="Unassembled WGS sequence"/>
</dbReference>
<dbReference type="PRINTS" id="PR00465">
    <property type="entry name" value="EP450IV"/>
</dbReference>
<name>A0A8H5CZS8_9AGAR</name>
<dbReference type="CDD" id="cd11041">
    <property type="entry name" value="CYP503A1-like"/>
    <property type="match status" value="1"/>
</dbReference>
<keyword evidence="3 6" id="KW-0479">Metal-binding</keyword>
<dbReference type="PROSITE" id="PS00086">
    <property type="entry name" value="CYTOCHROME_P450"/>
    <property type="match status" value="1"/>
</dbReference>
<sequence>MNPDNGLGIVEIPLSTAAARLAAVITIGKKITSKFPISVLLYLERNPYGWVLGCFHIVYNGSSMEYEGQRFDPRRLQSGKFHIIRKYPGRAFKVASISRWVVVLNGPRHVEDIRKASEDVLSFDIAIQETTQAEYTFGPGLDAHPHHVAAIRSQINRNMVSGYDDLKDEVVEVFKEYIPQGKDWVGVPAYSTFLRFITRTTNRYLVGLPLCRNTNYLNVIERLTLDVTNTAKIINIFPNFLKPLVGRSLRTVARKLEEGHRLLSPLVEERLNQSKIDPDDLPNDLVSWLLETATHDYHLTVHDLVTRILVVNFTAIHTTTMAFTQGVYDLAVHPEYVKELREEAETVIAEEGWTKVALQKLRKIDSFLKESHRLNGGTSLVMSRKTLKAWTLSDGTVIPPGTFLGVASDAMCKSEDADVFKPFRFAEMRDGDGELDSIKHHLVCLDNDHIIFGHGKRACPGRFFAVNGIKTLFTYILLNYDVQLECGSLERPPNICFETSAIPNLEANVMFKKRAA</sequence>
<evidence type="ECO:0008006" key="10">
    <source>
        <dbReference type="Google" id="ProtNLM"/>
    </source>
</evidence>
<evidence type="ECO:0000256" key="6">
    <source>
        <dbReference type="PIRSR" id="PIRSR602403-1"/>
    </source>
</evidence>
<dbReference type="InterPro" id="IPR001128">
    <property type="entry name" value="Cyt_P450"/>
</dbReference>
<evidence type="ECO:0000256" key="7">
    <source>
        <dbReference type="RuleBase" id="RU000461"/>
    </source>
</evidence>
<evidence type="ECO:0000256" key="5">
    <source>
        <dbReference type="ARBA" id="ARBA00023004"/>
    </source>
</evidence>
<evidence type="ECO:0000256" key="1">
    <source>
        <dbReference type="ARBA" id="ARBA00001971"/>
    </source>
</evidence>
<evidence type="ECO:0000256" key="2">
    <source>
        <dbReference type="ARBA" id="ARBA00010617"/>
    </source>
</evidence>
<dbReference type="GO" id="GO:0016705">
    <property type="term" value="F:oxidoreductase activity, acting on paired donors, with incorporation or reduction of molecular oxygen"/>
    <property type="evidence" value="ECO:0007669"/>
    <property type="project" value="InterPro"/>
</dbReference>
<evidence type="ECO:0000313" key="8">
    <source>
        <dbReference type="EMBL" id="KAF5349582.1"/>
    </source>
</evidence>
<proteinExistence type="inferred from homology"/>
<dbReference type="GO" id="GO:0005506">
    <property type="term" value="F:iron ion binding"/>
    <property type="evidence" value="ECO:0007669"/>
    <property type="project" value="InterPro"/>
</dbReference>
<keyword evidence="5 6" id="KW-0408">Iron</keyword>
<dbReference type="OrthoDB" id="1844152at2759"/>
<dbReference type="AlphaFoldDB" id="A0A8H5CZS8"/>
<evidence type="ECO:0000256" key="3">
    <source>
        <dbReference type="ARBA" id="ARBA00022723"/>
    </source>
</evidence>
<feature type="binding site" description="axial binding residue" evidence="6">
    <location>
        <position position="459"/>
    </location>
    <ligand>
        <name>heme</name>
        <dbReference type="ChEBI" id="CHEBI:30413"/>
    </ligand>
    <ligandPart>
        <name>Fe</name>
        <dbReference type="ChEBI" id="CHEBI:18248"/>
    </ligandPart>
</feature>
<dbReference type="GO" id="GO:0004497">
    <property type="term" value="F:monooxygenase activity"/>
    <property type="evidence" value="ECO:0007669"/>
    <property type="project" value="UniProtKB-KW"/>
</dbReference>
<comment type="cofactor">
    <cofactor evidence="1 6">
        <name>heme</name>
        <dbReference type="ChEBI" id="CHEBI:30413"/>
    </cofactor>
</comment>
<keyword evidence="4 7" id="KW-0560">Oxidoreductase</keyword>
<dbReference type="InterPro" id="IPR017972">
    <property type="entry name" value="Cyt_P450_CS"/>
</dbReference>
<organism evidence="8 9">
    <name type="scientific">Leucocoprinus leucothites</name>
    <dbReference type="NCBI Taxonomy" id="201217"/>
    <lineage>
        <taxon>Eukaryota</taxon>
        <taxon>Fungi</taxon>
        <taxon>Dikarya</taxon>
        <taxon>Basidiomycota</taxon>
        <taxon>Agaricomycotina</taxon>
        <taxon>Agaricomycetes</taxon>
        <taxon>Agaricomycetidae</taxon>
        <taxon>Agaricales</taxon>
        <taxon>Agaricineae</taxon>
        <taxon>Agaricaceae</taxon>
        <taxon>Leucocoprinus</taxon>
    </lineage>
</organism>
<dbReference type="InterPro" id="IPR002403">
    <property type="entry name" value="Cyt_P450_E_grp-IV"/>
</dbReference>
<evidence type="ECO:0000313" key="9">
    <source>
        <dbReference type="Proteomes" id="UP000559027"/>
    </source>
</evidence>
<dbReference type="Gene3D" id="1.10.630.10">
    <property type="entry name" value="Cytochrome P450"/>
    <property type="match status" value="1"/>
</dbReference>
<keyword evidence="9" id="KW-1185">Reference proteome</keyword>
<dbReference type="GO" id="GO:0020037">
    <property type="term" value="F:heme binding"/>
    <property type="evidence" value="ECO:0007669"/>
    <property type="project" value="InterPro"/>
</dbReference>
<dbReference type="Pfam" id="PF00067">
    <property type="entry name" value="p450"/>
    <property type="match status" value="1"/>
</dbReference>
<protein>
    <recommendedName>
        <fullName evidence="10">Cytochrome P450</fullName>
    </recommendedName>
</protein>
<dbReference type="InterPro" id="IPR036396">
    <property type="entry name" value="Cyt_P450_sf"/>
</dbReference>
<keyword evidence="7" id="KW-0503">Monooxygenase</keyword>
<comment type="similarity">
    <text evidence="2 7">Belongs to the cytochrome P450 family.</text>
</comment>
<reference evidence="8 9" key="1">
    <citation type="journal article" date="2020" name="ISME J.">
        <title>Uncovering the hidden diversity of litter-decomposition mechanisms in mushroom-forming fungi.</title>
        <authorList>
            <person name="Floudas D."/>
            <person name="Bentzer J."/>
            <person name="Ahren D."/>
            <person name="Johansson T."/>
            <person name="Persson P."/>
            <person name="Tunlid A."/>
        </authorList>
    </citation>
    <scope>NUCLEOTIDE SEQUENCE [LARGE SCALE GENOMIC DNA]</scope>
    <source>
        <strain evidence="8 9">CBS 146.42</strain>
    </source>
</reference>
<evidence type="ECO:0000256" key="4">
    <source>
        <dbReference type="ARBA" id="ARBA00023002"/>
    </source>
</evidence>
<dbReference type="SUPFAM" id="SSF48264">
    <property type="entry name" value="Cytochrome P450"/>
    <property type="match status" value="1"/>
</dbReference>
<dbReference type="PANTHER" id="PTHR46206">
    <property type="entry name" value="CYTOCHROME P450"/>
    <property type="match status" value="1"/>
</dbReference>